<reference evidence="2 3" key="1">
    <citation type="journal article" date="2015" name="Genome Announc.">
        <title>Expanding the biotechnology potential of lactobacilli through comparative genomics of 213 strains and associated genera.</title>
        <authorList>
            <person name="Sun Z."/>
            <person name="Harris H.M."/>
            <person name="McCann A."/>
            <person name="Guo C."/>
            <person name="Argimon S."/>
            <person name="Zhang W."/>
            <person name="Yang X."/>
            <person name="Jeffery I.B."/>
            <person name="Cooney J.C."/>
            <person name="Kagawa T.F."/>
            <person name="Liu W."/>
            <person name="Song Y."/>
            <person name="Salvetti E."/>
            <person name="Wrobel A."/>
            <person name="Rasinkangas P."/>
            <person name="Parkhill J."/>
            <person name="Rea M.C."/>
            <person name="O'Sullivan O."/>
            <person name="Ritari J."/>
            <person name="Douillard F.P."/>
            <person name="Paul Ross R."/>
            <person name="Yang R."/>
            <person name="Briner A.E."/>
            <person name="Felis G.E."/>
            <person name="de Vos W.M."/>
            <person name="Barrangou R."/>
            <person name="Klaenhammer T.R."/>
            <person name="Caufield P.W."/>
            <person name="Cui Y."/>
            <person name="Zhang H."/>
            <person name="O'Toole P.W."/>
        </authorList>
    </citation>
    <scope>NUCLEOTIDE SEQUENCE [LARGE SCALE GENOMIC DNA]</scope>
    <source>
        <strain evidence="2 3">DSM 23927</strain>
    </source>
</reference>
<proteinExistence type="predicted"/>
<dbReference type="STRING" id="1423727.FC34_GL000454"/>
<keyword evidence="1" id="KW-0472">Membrane</keyword>
<feature type="transmembrane region" description="Helical" evidence="1">
    <location>
        <begin position="58"/>
        <end position="76"/>
    </location>
</feature>
<accession>A0A0R2AZN4</accession>
<keyword evidence="1" id="KW-0812">Transmembrane</keyword>
<evidence type="ECO:0000313" key="2">
    <source>
        <dbReference type="EMBL" id="KRM72744.1"/>
    </source>
</evidence>
<evidence type="ECO:0000256" key="1">
    <source>
        <dbReference type="SAM" id="Phobius"/>
    </source>
</evidence>
<keyword evidence="3" id="KW-1185">Reference proteome</keyword>
<dbReference type="PATRIC" id="fig|1423727.3.peg.456"/>
<feature type="transmembrane region" description="Helical" evidence="1">
    <location>
        <begin position="29"/>
        <end position="46"/>
    </location>
</feature>
<dbReference type="OrthoDB" id="2299756at2"/>
<feature type="transmembrane region" description="Helical" evidence="1">
    <location>
        <begin position="96"/>
        <end position="116"/>
    </location>
</feature>
<dbReference type="RefSeq" id="WP_057893758.1">
    <property type="nucleotide sequence ID" value="NZ_AYZQ01000001.1"/>
</dbReference>
<dbReference type="EMBL" id="AYZQ01000001">
    <property type="protein sequence ID" value="KRM72744.1"/>
    <property type="molecule type" value="Genomic_DNA"/>
</dbReference>
<evidence type="ECO:0000313" key="3">
    <source>
        <dbReference type="Proteomes" id="UP000051672"/>
    </source>
</evidence>
<gene>
    <name evidence="2" type="ORF">FC34_GL000454</name>
</gene>
<dbReference type="AlphaFoldDB" id="A0A0R2AZN4"/>
<organism evidence="2 3">
    <name type="scientific">Lacticaseibacillus brantae DSM 23927</name>
    <dbReference type="NCBI Taxonomy" id="1423727"/>
    <lineage>
        <taxon>Bacteria</taxon>
        <taxon>Bacillati</taxon>
        <taxon>Bacillota</taxon>
        <taxon>Bacilli</taxon>
        <taxon>Lactobacillales</taxon>
        <taxon>Lactobacillaceae</taxon>
        <taxon>Lacticaseibacillus</taxon>
    </lineage>
</organism>
<name>A0A0R2AZN4_9LACO</name>
<keyword evidence="1" id="KW-1133">Transmembrane helix</keyword>
<comment type="caution">
    <text evidence="2">The sequence shown here is derived from an EMBL/GenBank/DDBJ whole genome shotgun (WGS) entry which is preliminary data.</text>
</comment>
<dbReference type="Proteomes" id="UP000051672">
    <property type="component" value="Unassembled WGS sequence"/>
</dbReference>
<sequence>MNLFLMLLLLLGIWRVGRGSMRYEAVKRIYDVLLPLYALVVFLLAINNESPNPVELALAVIAGAILGWIQTLTAQIQSTHQHDRHNRPVVKVRRGWAYLLGWVAIFLVGFALEMVFHGESFHEFIPALAKEVKEELFHFTKLTDHGAWTIYALSGISGLVYVNVLRLRYPEIKAALRDQPRQRRHN</sequence>
<evidence type="ECO:0008006" key="4">
    <source>
        <dbReference type="Google" id="ProtNLM"/>
    </source>
</evidence>
<protein>
    <recommendedName>
        <fullName evidence="4">Hydrophobic protein</fullName>
    </recommendedName>
</protein>